<sequence length="85" mass="8826">MACSASACQSNCYKTQQEEEEAVKANNNTNSFAANISSSNNNSNSGLCLKCKANQPISSNSDGGDDARFCIDCFRAISSGSSGSL</sequence>
<name>A0A4Y1RSK1_PRUDU</name>
<proteinExistence type="predicted"/>
<dbReference type="EMBL" id="AP019303">
    <property type="protein sequence ID" value="BBH07332.1"/>
    <property type="molecule type" value="Genomic_DNA"/>
</dbReference>
<accession>A0A4Y1RSK1</accession>
<organism evidence="1">
    <name type="scientific">Prunus dulcis</name>
    <name type="common">Almond</name>
    <name type="synonym">Amygdalus dulcis</name>
    <dbReference type="NCBI Taxonomy" id="3755"/>
    <lineage>
        <taxon>Eukaryota</taxon>
        <taxon>Viridiplantae</taxon>
        <taxon>Streptophyta</taxon>
        <taxon>Embryophyta</taxon>
        <taxon>Tracheophyta</taxon>
        <taxon>Spermatophyta</taxon>
        <taxon>Magnoliopsida</taxon>
        <taxon>eudicotyledons</taxon>
        <taxon>Gunneridae</taxon>
        <taxon>Pentapetalae</taxon>
        <taxon>rosids</taxon>
        <taxon>fabids</taxon>
        <taxon>Rosales</taxon>
        <taxon>Rosaceae</taxon>
        <taxon>Amygdaloideae</taxon>
        <taxon>Amygdaleae</taxon>
        <taxon>Prunus</taxon>
    </lineage>
</organism>
<gene>
    <name evidence="1" type="ORF">Prudu_019240</name>
</gene>
<dbReference type="AlphaFoldDB" id="A0A4Y1RSK1"/>
<reference evidence="1" key="1">
    <citation type="journal article" date="2019" name="Science">
        <title>Mutation of a bHLH transcription factor allowed almond domestication.</title>
        <authorList>
            <person name="Sanchez-Perez R."/>
            <person name="Pavan S."/>
            <person name="Mazzeo R."/>
            <person name="Moldovan C."/>
            <person name="Aiese Cigliano R."/>
            <person name="Del Cueto J."/>
            <person name="Ricciardi F."/>
            <person name="Lotti C."/>
            <person name="Ricciardi L."/>
            <person name="Dicenta F."/>
            <person name="Lopez-Marques R.L."/>
            <person name="Lindberg Moller B."/>
        </authorList>
    </citation>
    <scope>NUCLEOTIDE SEQUENCE</scope>
</reference>
<protein>
    <submittedName>
        <fullName evidence="1">O-Glycosyl hydrolases family 17 protein</fullName>
    </submittedName>
</protein>
<dbReference type="GO" id="GO:0016787">
    <property type="term" value="F:hydrolase activity"/>
    <property type="evidence" value="ECO:0007669"/>
    <property type="project" value="UniProtKB-KW"/>
</dbReference>
<keyword evidence="1" id="KW-0378">Hydrolase</keyword>
<evidence type="ECO:0000313" key="1">
    <source>
        <dbReference type="EMBL" id="BBH07332.1"/>
    </source>
</evidence>